<evidence type="ECO:0000256" key="1">
    <source>
        <dbReference type="SAM" id="Phobius"/>
    </source>
</evidence>
<protein>
    <submittedName>
        <fullName evidence="2">Uncharacterized protein</fullName>
    </submittedName>
</protein>
<keyword evidence="1" id="KW-1133">Transmembrane helix</keyword>
<organism evidence="2 3">
    <name type="scientific">Brotocaccenecus cirricatena</name>
    <dbReference type="NCBI Taxonomy" id="3064195"/>
    <lineage>
        <taxon>Bacteria</taxon>
        <taxon>Bacillati</taxon>
        <taxon>Bacillota</taxon>
        <taxon>Clostridia</taxon>
        <taxon>Eubacteriales</taxon>
        <taxon>Oscillospiraceae</taxon>
        <taxon>Brotocaccenecus</taxon>
    </lineage>
</organism>
<dbReference type="Proteomes" id="UP001199319">
    <property type="component" value="Unassembled WGS sequence"/>
</dbReference>
<accession>A0AAE3AGM8</accession>
<dbReference type="RefSeq" id="WP_302928869.1">
    <property type="nucleotide sequence ID" value="NZ_JAJEPW010000022.1"/>
</dbReference>
<name>A0AAE3AGM8_9FIRM</name>
<feature type="transmembrane region" description="Helical" evidence="1">
    <location>
        <begin position="75"/>
        <end position="91"/>
    </location>
</feature>
<reference evidence="2" key="1">
    <citation type="submission" date="2021-10" db="EMBL/GenBank/DDBJ databases">
        <title>Anaerobic single-cell dispensing facilitates the cultivation of human gut bacteria.</title>
        <authorList>
            <person name="Afrizal A."/>
        </authorList>
    </citation>
    <scope>NUCLEOTIDE SEQUENCE</scope>
    <source>
        <strain evidence="2">CLA-AA-H272</strain>
    </source>
</reference>
<sequence>MSKKKEMYAPLTRWQYFTKTLYHDPSKTQEFEYDGVIYLKSQELQDIEERNARVNWVLLLVLCAMFLTAIKWQNIVVIALGMVVIVAGELFRMSRLPKDIKAHLTDSGRRKL</sequence>
<evidence type="ECO:0000313" key="3">
    <source>
        <dbReference type="Proteomes" id="UP001199319"/>
    </source>
</evidence>
<evidence type="ECO:0000313" key="2">
    <source>
        <dbReference type="EMBL" id="MCC2129593.1"/>
    </source>
</evidence>
<comment type="caution">
    <text evidence="2">The sequence shown here is derived from an EMBL/GenBank/DDBJ whole genome shotgun (WGS) entry which is preliminary data.</text>
</comment>
<dbReference type="EMBL" id="JAJEPW010000022">
    <property type="protein sequence ID" value="MCC2129593.1"/>
    <property type="molecule type" value="Genomic_DNA"/>
</dbReference>
<feature type="transmembrane region" description="Helical" evidence="1">
    <location>
        <begin position="52"/>
        <end position="69"/>
    </location>
</feature>
<keyword evidence="1" id="KW-0812">Transmembrane</keyword>
<keyword evidence="3" id="KW-1185">Reference proteome</keyword>
<gene>
    <name evidence="2" type="ORF">LKD37_08710</name>
</gene>
<proteinExistence type="predicted"/>
<keyword evidence="1" id="KW-0472">Membrane</keyword>
<dbReference type="AlphaFoldDB" id="A0AAE3AGM8"/>